<keyword evidence="2" id="KW-0472">Membrane</keyword>
<organism evidence="3 4">
    <name type="scientific">Salinactinospora qingdaonensis</name>
    <dbReference type="NCBI Taxonomy" id="702744"/>
    <lineage>
        <taxon>Bacteria</taxon>
        <taxon>Bacillati</taxon>
        <taxon>Actinomycetota</taxon>
        <taxon>Actinomycetes</taxon>
        <taxon>Streptosporangiales</taxon>
        <taxon>Nocardiopsidaceae</taxon>
        <taxon>Salinactinospora</taxon>
    </lineage>
</organism>
<dbReference type="EMBL" id="BAABDD010000015">
    <property type="protein sequence ID" value="GAA3750613.1"/>
    <property type="molecule type" value="Genomic_DNA"/>
</dbReference>
<feature type="transmembrane region" description="Helical" evidence="2">
    <location>
        <begin position="68"/>
        <end position="86"/>
    </location>
</feature>
<evidence type="ECO:0008006" key="5">
    <source>
        <dbReference type="Google" id="ProtNLM"/>
    </source>
</evidence>
<evidence type="ECO:0000256" key="2">
    <source>
        <dbReference type="SAM" id="Phobius"/>
    </source>
</evidence>
<feature type="compositionally biased region" description="Polar residues" evidence="1">
    <location>
        <begin position="202"/>
        <end position="218"/>
    </location>
</feature>
<protein>
    <recommendedName>
        <fullName evidence="5">Tryptophan-associated transmembrane protein (Trp_oprn_chp)</fullName>
    </recommendedName>
</protein>
<feature type="transmembrane region" description="Helical" evidence="2">
    <location>
        <begin position="41"/>
        <end position="61"/>
    </location>
</feature>
<keyword evidence="2" id="KW-1133">Transmembrane helix</keyword>
<dbReference type="Proteomes" id="UP001500908">
    <property type="component" value="Unassembled WGS sequence"/>
</dbReference>
<evidence type="ECO:0000313" key="4">
    <source>
        <dbReference type="Proteomes" id="UP001500908"/>
    </source>
</evidence>
<feature type="region of interest" description="Disordered" evidence="1">
    <location>
        <begin position="135"/>
        <end position="218"/>
    </location>
</feature>
<accession>A0ABP7FZ38</accession>
<proteinExistence type="predicted"/>
<feature type="transmembrane region" description="Helical" evidence="2">
    <location>
        <begin position="111"/>
        <end position="128"/>
    </location>
</feature>
<comment type="caution">
    <text evidence="3">The sequence shown here is derived from an EMBL/GenBank/DDBJ whole genome shotgun (WGS) entry which is preliminary data.</text>
</comment>
<keyword evidence="2" id="KW-0812">Transmembrane</keyword>
<name>A0ABP7FZ38_9ACTN</name>
<gene>
    <name evidence="3" type="ORF">GCM10022402_32220</name>
</gene>
<reference evidence="4" key="1">
    <citation type="journal article" date="2019" name="Int. J. Syst. Evol. Microbiol.">
        <title>The Global Catalogue of Microorganisms (GCM) 10K type strain sequencing project: providing services to taxonomists for standard genome sequencing and annotation.</title>
        <authorList>
            <consortium name="The Broad Institute Genomics Platform"/>
            <consortium name="The Broad Institute Genome Sequencing Center for Infectious Disease"/>
            <person name="Wu L."/>
            <person name="Ma J."/>
        </authorList>
    </citation>
    <scope>NUCLEOTIDE SEQUENCE [LARGE SCALE GENOMIC DNA]</scope>
    <source>
        <strain evidence="4">JCM 17137</strain>
    </source>
</reference>
<sequence length="218" mass="22602">MLRHVLGLLAGLAVTPLLWAGTAWAASEIGSAIESLDFNDPMLLSAIAAMMAVGLLCGLLAGSRMSPLAALVSGGLLLGVSLWPLVDYASLAALLPGTISPGSLFHPMGPALPLGLALGTLLFISALAPSRWRSRRRPFDDEPTDAYGQHTNPPVTVTAGPNAAGYPDPVHPRPEGTDDIDDSSKTTTPFRREAGGVRPDSWTGNTTDSVASPDSNAR</sequence>
<keyword evidence="4" id="KW-1185">Reference proteome</keyword>
<evidence type="ECO:0000256" key="1">
    <source>
        <dbReference type="SAM" id="MobiDB-lite"/>
    </source>
</evidence>
<evidence type="ECO:0000313" key="3">
    <source>
        <dbReference type="EMBL" id="GAA3750613.1"/>
    </source>
</evidence>
<dbReference type="RefSeq" id="WP_344972637.1">
    <property type="nucleotide sequence ID" value="NZ_BAABDD010000015.1"/>
</dbReference>